<dbReference type="Pfam" id="PF00145">
    <property type="entry name" value="DNA_methylase"/>
    <property type="match status" value="1"/>
</dbReference>
<evidence type="ECO:0000259" key="8">
    <source>
        <dbReference type="SMART" id="SM00487"/>
    </source>
</evidence>
<dbReference type="InterPro" id="IPR050628">
    <property type="entry name" value="SNF2_RAD54_helicase_TF"/>
</dbReference>
<dbReference type="GO" id="GO:0008094">
    <property type="term" value="F:ATP-dependent activity, acting on DNA"/>
    <property type="evidence" value="ECO:0007669"/>
    <property type="project" value="TreeGrafter"/>
</dbReference>
<dbReference type="Gene3D" id="3.40.50.300">
    <property type="entry name" value="P-loop containing nucleotide triphosphate hydrolases"/>
    <property type="match status" value="1"/>
</dbReference>
<dbReference type="SUPFAM" id="SSF52540">
    <property type="entry name" value="P-loop containing nucleoside triphosphate hydrolases"/>
    <property type="match status" value="2"/>
</dbReference>
<dbReference type="GO" id="GO:0016787">
    <property type="term" value="F:hydrolase activity"/>
    <property type="evidence" value="ECO:0007669"/>
    <property type="project" value="UniProtKB-KW"/>
</dbReference>
<feature type="compositionally biased region" description="Basic residues" evidence="7">
    <location>
        <begin position="223"/>
        <end position="233"/>
    </location>
</feature>
<dbReference type="InterPro" id="IPR001525">
    <property type="entry name" value="C5_MeTfrase"/>
</dbReference>
<dbReference type="InterPro" id="IPR038718">
    <property type="entry name" value="SNF2-like_sf"/>
</dbReference>
<dbReference type="GO" id="GO:0005634">
    <property type="term" value="C:nucleus"/>
    <property type="evidence" value="ECO:0007669"/>
    <property type="project" value="TreeGrafter"/>
</dbReference>
<proteinExistence type="predicted"/>
<feature type="compositionally biased region" description="Acidic residues" evidence="7">
    <location>
        <begin position="205"/>
        <end position="217"/>
    </location>
</feature>
<sequence length="2163" mass="241620">MPQKKGQVKGQQCLTTFFSPNKVESATSSKPAKKVEPEHKIGTAVKIKVGNKSKAHATYKSGKIAGFNGISYSIKWDATGKTSKLSPQETAHAVQVAPKIGTRVEKEFPEQGFFQGLVVDITHADDFMYYYVLYDDGDEEEIEQDEFDQCRETYISRNGDSKPAPTVEKEEEEEKIDDPTIVSTSTTSSNANNKRQRRRVQYNEESGDDDDDGDGDFGEPAPKSKRKVAKKRKVLEDDLDDEEFEMGAASDDESLPDDMDVDDESEASLPKKTTARAKAKQTKGKEAKAEETEADIPKEVPEGWTKDPEFWNRLNKERKNFKPNNNPQKWPTGAYVDPVGIDPTHGIVEGIITEQVGKVGRLLQMVAAQDGANGILGELGYPIKLMTACSGTDAPSIALGLVQECYAKLQSSQTFEYSHEMSCEIEPFKQAYIGRNFPGVPLFPDINKLIEPDVKDVYGRSQAVPDGNLFVAGTSCKDFSMLKTTYRKDIEDKGTSGQTFLSAVEFLEQKQPRVAIFENVDGAPWSKMQEYITGRVSLEDRNVSKNIVGASGDADKKLIFSVNDDGMYVAEEIPRQVGIRAGAIVRGFVKQGNHPNDIVPLRTSTTTKKITLGELAKKHKINLDGDTLVLDKKARYCTHLCKLDTKEYGLPQTRNRKYLFIWRSDEPDDDLGEYFQEILDHLKTPLLHSMDAFLLPDTHDRIRCFREALRSGPGLMVKRERAKEEDFWDWDKSKVKDLAVHRVFREANGLAERSRWLTGWGTLGRKSLAPGLWPELVHCWNHRRLDLIDCFSGAAVRDAISRDPMHHAFTWDLSQNVTRAPFRSATCGVSGCVTPGGELLLPYRGRSVMGYEKLLLQGIPFSRLILGPETEVQLSDLAGNAMSVPVINATMLAAICAPQLRRQRETNKKVLLTNFAFSQKYATANGAVLAERGDMYDVPRDTSAKTFVGVFSSLLGDFARDAYRTSVLCYCESSGTVSTAQIMECCDCGMSVCRKCCSEYQVHDHDLKPVENSGAMSNIRPDPHEFERKLRSKVPSVLRLSEGWEEVLKDGDGLESFSFQLQEVRREKGHWQLLYGAWEDQGRGKQVAEIRVLVGRIKKLDPEYRIAAYIRCYAPAIRHKNPYRGKLKDAARIELSSSSNQVDCWEVPISPQECTINLVGSEEVESQRVLIGLNDDAARALKSHDVKNAFKPPIDSRNHLTHYHSKWKTWPGTIKVSGSGTGIVNGIYRKTKCTHTIVLSALWKRDGTCDKPAMYLFFRPDVLRTQLDTAVFSLSPSYKDTDEVFELDDWIPENTLLERTHKTSAKGLTWKPLASGFTVEVPKPRLNVLPMHDSFDRQVSNLVDPTKDIPILCTIGGLSTEITASVLEYTSLEEAGDVVNIDLFGKAGTRNAKRLSIIAAPSLLKCAAEGNLPLTLSKWYKLPKSIVFGHCPINVPSRPVGRWRRRSDRDNIWEREYDNEESNDYYHRLFHRPKAFSVEVDRSQGTMTLKMNPYVAAHRAAAQLGGEETGSVEVDYCLSELSSMGEPPTTDFHVPNSDRYTETIVGDMELPLYKRQAKALTRMQAIENGEVLFPEEERSEIVLPGIGWCLIAKAAKHSPLRGGVLGDAIGSGKTVVTIALILAGAEKARSRRNVETGRSGASLIVVPPGLVQQWDDERKKFTKNKLRCIRVDSTSALMKFSVEDFCNADVVIVPAGLIEEAKGKKRPYTENLSKKARAGSIPQAPTYYSQREAPTIEGTWVRNMSSGPEIYVGNKGKQKDRDSQAYYGHCYSEAIKKLREKKFAPSQRGVPIEYFTWERIIIDECHETLVTGKGRETNDADFKATARRGAREFLGVAETSISNRPLIAETGVWGLTGTPLLETEARVTELANLMGGTYLTGASNHWRKEERESGRDLFLNQQEATRSREYRCAVQQACHRYVKEACQRNRGEALQVKLTRKNVHVNMSESEGKDFQKLTNDIDQSTFDLSPGQLGEKAGDVLSISCSSKARHSALLGSVDAILEKEPGTKIIVFANTSFGGYASALKALESGGKRYCHVSDESSVEEQNETISWFRHVDVSEAERQRPRILLLSFEQAAGHNLQEACHNVIIYDPYYSGSDAVADASVEEQAVGRVMRQGQKRDVTVTRILVSGPKGERCLDDWIMERNLDEKVLQAATSNFD</sequence>
<dbReference type="InterPro" id="IPR049730">
    <property type="entry name" value="SNF2/RAD54-like_C"/>
</dbReference>
<accession>A0AAD2CM76</accession>
<keyword evidence="5" id="KW-0347">Helicase</keyword>
<dbReference type="SUPFAM" id="SSF53335">
    <property type="entry name" value="S-adenosyl-L-methionine-dependent methyltransferases"/>
    <property type="match status" value="1"/>
</dbReference>
<dbReference type="GO" id="GO:0008168">
    <property type="term" value="F:methyltransferase activity"/>
    <property type="evidence" value="ECO:0007669"/>
    <property type="project" value="UniProtKB-KW"/>
</dbReference>
<evidence type="ECO:0000256" key="2">
    <source>
        <dbReference type="ARBA" id="ARBA00022679"/>
    </source>
</evidence>
<dbReference type="Gene3D" id="3.40.50.150">
    <property type="entry name" value="Vaccinia Virus protein VP39"/>
    <property type="match status" value="1"/>
</dbReference>
<dbReference type="Pfam" id="PF00271">
    <property type="entry name" value="Helicase_C"/>
    <property type="match status" value="1"/>
</dbReference>
<dbReference type="InterPro" id="IPR001650">
    <property type="entry name" value="Helicase_C-like"/>
</dbReference>
<organism evidence="9 10">
    <name type="scientific">Cylindrotheca closterium</name>
    <dbReference type="NCBI Taxonomy" id="2856"/>
    <lineage>
        <taxon>Eukaryota</taxon>
        <taxon>Sar</taxon>
        <taxon>Stramenopiles</taxon>
        <taxon>Ochrophyta</taxon>
        <taxon>Bacillariophyta</taxon>
        <taxon>Bacillariophyceae</taxon>
        <taxon>Bacillariophycidae</taxon>
        <taxon>Bacillariales</taxon>
        <taxon>Bacillariaceae</taxon>
        <taxon>Cylindrotheca</taxon>
    </lineage>
</organism>
<keyword evidence="3" id="KW-0547">Nucleotide-binding</keyword>
<gene>
    <name evidence="9" type="ORF">CYCCA115_LOCUS5128</name>
</gene>
<feature type="compositionally biased region" description="Basic and acidic residues" evidence="7">
    <location>
        <begin position="283"/>
        <end position="308"/>
    </location>
</feature>
<dbReference type="SMART" id="SM00487">
    <property type="entry name" value="DEXDc"/>
    <property type="match status" value="1"/>
</dbReference>
<comment type="caution">
    <text evidence="9">The sequence shown here is derived from an EMBL/GenBank/DDBJ whole genome shotgun (WGS) entry which is preliminary data.</text>
</comment>
<dbReference type="EMBL" id="CAKOGP040000557">
    <property type="protein sequence ID" value="CAJ1936311.1"/>
    <property type="molecule type" value="Genomic_DNA"/>
</dbReference>
<evidence type="ECO:0000256" key="1">
    <source>
        <dbReference type="ARBA" id="ARBA00022603"/>
    </source>
</evidence>
<evidence type="ECO:0000256" key="4">
    <source>
        <dbReference type="ARBA" id="ARBA00022801"/>
    </source>
</evidence>
<reference evidence="9" key="1">
    <citation type="submission" date="2023-08" db="EMBL/GenBank/DDBJ databases">
        <authorList>
            <person name="Audoor S."/>
            <person name="Bilcke G."/>
        </authorList>
    </citation>
    <scope>NUCLEOTIDE SEQUENCE</scope>
</reference>
<dbReference type="GO" id="GO:0006281">
    <property type="term" value="P:DNA repair"/>
    <property type="evidence" value="ECO:0007669"/>
    <property type="project" value="TreeGrafter"/>
</dbReference>
<dbReference type="Pfam" id="PF00176">
    <property type="entry name" value="SNF2-rel_dom"/>
    <property type="match status" value="1"/>
</dbReference>
<evidence type="ECO:0000256" key="5">
    <source>
        <dbReference type="ARBA" id="ARBA00022806"/>
    </source>
</evidence>
<feature type="compositionally biased region" description="Basic residues" evidence="7">
    <location>
        <begin position="273"/>
        <end position="282"/>
    </location>
</feature>
<feature type="domain" description="Helicase ATP-binding" evidence="8">
    <location>
        <begin position="1548"/>
        <end position="1890"/>
    </location>
</feature>
<dbReference type="InterPro" id="IPR027417">
    <property type="entry name" value="P-loop_NTPase"/>
</dbReference>
<name>A0AAD2CM76_9STRA</name>
<dbReference type="GO" id="GO:0004386">
    <property type="term" value="F:helicase activity"/>
    <property type="evidence" value="ECO:0007669"/>
    <property type="project" value="UniProtKB-KW"/>
</dbReference>
<keyword evidence="4" id="KW-0378">Hydrolase</keyword>
<dbReference type="InterPro" id="IPR014001">
    <property type="entry name" value="Helicase_ATP-bd"/>
</dbReference>
<feature type="compositionally biased region" description="Acidic residues" evidence="7">
    <location>
        <begin position="237"/>
        <end position="266"/>
    </location>
</feature>
<dbReference type="GO" id="GO:0032259">
    <property type="term" value="P:methylation"/>
    <property type="evidence" value="ECO:0007669"/>
    <property type="project" value="UniProtKB-KW"/>
</dbReference>
<evidence type="ECO:0000256" key="3">
    <source>
        <dbReference type="ARBA" id="ARBA00022741"/>
    </source>
</evidence>
<evidence type="ECO:0000256" key="7">
    <source>
        <dbReference type="SAM" id="MobiDB-lite"/>
    </source>
</evidence>
<keyword evidence="6" id="KW-0067">ATP-binding</keyword>
<evidence type="ECO:0000313" key="10">
    <source>
        <dbReference type="Proteomes" id="UP001295423"/>
    </source>
</evidence>
<dbReference type="Gene3D" id="3.40.50.10810">
    <property type="entry name" value="Tandem AAA-ATPase domain"/>
    <property type="match status" value="1"/>
</dbReference>
<keyword evidence="10" id="KW-1185">Reference proteome</keyword>
<dbReference type="GO" id="GO:0005524">
    <property type="term" value="F:ATP binding"/>
    <property type="evidence" value="ECO:0007669"/>
    <property type="project" value="UniProtKB-KW"/>
</dbReference>
<dbReference type="CDD" id="cd18793">
    <property type="entry name" value="SF2_C_SNF"/>
    <property type="match status" value="1"/>
</dbReference>
<dbReference type="PANTHER" id="PTHR45626">
    <property type="entry name" value="TRANSCRIPTION TERMINATION FACTOR 2-RELATED"/>
    <property type="match status" value="1"/>
</dbReference>
<dbReference type="InterPro" id="IPR029063">
    <property type="entry name" value="SAM-dependent_MTases_sf"/>
</dbReference>
<evidence type="ECO:0000313" key="9">
    <source>
        <dbReference type="EMBL" id="CAJ1936311.1"/>
    </source>
</evidence>
<dbReference type="PANTHER" id="PTHR45626:SF17">
    <property type="entry name" value="HELICASE-LIKE TRANSCRIPTION FACTOR"/>
    <property type="match status" value="1"/>
</dbReference>
<dbReference type="Proteomes" id="UP001295423">
    <property type="component" value="Unassembled WGS sequence"/>
</dbReference>
<keyword evidence="2" id="KW-0808">Transferase</keyword>
<dbReference type="InterPro" id="IPR000330">
    <property type="entry name" value="SNF2_N"/>
</dbReference>
<protein>
    <recommendedName>
        <fullName evidence="8">Helicase ATP-binding domain-containing protein</fullName>
    </recommendedName>
</protein>
<feature type="region of interest" description="Disordered" evidence="7">
    <location>
        <begin position="154"/>
        <end position="308"/>
    </location>
</feature>
<keyword evidence="1" id="KW-0489">Methyltransferase</keyword>
<evidence type="ECO:0000256" key="6">
    <source>
        <dbReference type="ARBA" id="ARBA00022840"/>
    </source>
</evidence>